<accession>A0A4Y8PBE5</accession>
<evidence type="ECO:0000313" key="2">
    <source>
        <dbReference type="EMBL" id="TFE68027.1"/>
    </source>
</evidence>
<dbReference type="EMBL" id="LXQC01000144">
    <property type="protein sequence ID" value="TFE68027.1"/>
    <property type="molecule type" value="Genomic_DNA"/>
</dbReference>
<evidence type="ECO:0000256" key="1">
    <source>
        <dbReference type="SAM" id="Phobius"/>
    </source>
</evidence>
<evidence type="ECO:0000313" key="3">
    <source>
        <dbReference type="Proteomes" id="UP000297713"/>
    </source>
</evidence>
<dbReference type="Proteomes" id="UP000297713">
    <property type="component" value="Unassembled WGS sequence"/>
</dbReference>
<sequence length="72" mass="8660">MSLFKNFYILQKELHFKINKGSKPSCPLSTCNLEEEETNSFLFFKRSFLATRSIFFKGIFFFLQSLFLFFHK</sequence>
<keyword evidence="1" id="KW-0472">Membrane</keyword>
<name>A0A4Y8PBE5_9BACT</name>
<proteinExistence type="predicted"/>
<organism evidence="2 3">
    <name type="scientific">Methylacidiphilum caldifontis</name>
    <dbReference type="NCBI Taxonomy" id="2795386"/>
    <lineage>
        <taxon>Bacteria</taxon>
        <taxon>Pseudomonadati</taxon>
        <taxon>Verrucomicrobiota</taxon>
        <taxon>Methylacidiphilae</taxon>
        <taxon>Methylacidiphilales</taxon>
        <taxon>Methylacidiphilaceae</taxon>
        <taxon>Methylacidiphilum (ex Ratnadevi et al. 2023)</taxon>
    </lineage>
</organism>
<gene>
    <name evidence="2" type="ORF">A7Q10_08830</name>
</gene>
<dbReference type="AlphaFoldDB" id="A0A4Y8PBE5"/>
<keyword evidence="1" id="KW-1133">Transmembrane helix</keyword>
<protein>
    <submittedName>
        <fullName evidence="2">Uncharacterized protein</fullName>
    </submittedName>
</protein>
<reference evidence="2 3" key="1">
    <citation type="submission" date="2016-05" db="EMBL/GenBank/DDBJ databases">
        <title>Diversity and Homogeneity among Thermoacidophilic Verrucomicrobia Methanotrophs Linked with Geographical Origin.</title>
        <authorList>
            <person name="Erikstad H.-A."/>
            <person name="Smestad N.B."/>
            <person name="Ceballos R.M."/>
            <person name="Birkeland N.-K."/>
        </authorList>
    </citation>
    <scope>NUCLEOTIDE SEQUENCE [LARGE SCALE GENOMIC DNA]</scope>
    <source>
        <strain evidence="2 3">Phi</strain>
    </source>
</reference>
<feature type="transmembrane region" description="Helical" evidence="1">
    <location>
        <begin position="54"/>
        <end position="71"/>
    </location>
</feature>
<keyword evidence="3" id="KW-1185">Reference proteome</keyword>
<comment type="caution">
    <text evidence="2">The sequence shown here is derived from an EMBL/GenBank/DDBJ whole genome shotgun (WGS) entry which is preliminary data.</text>
</comment>
<keyword evidence="1" id="KW-0812">Transmembrane</keyword>